<name>A0ACC0ZZF3_9ROSI</name>
<protein>
    <submittedName>
        <fullName evidence="1">Uncharacterized protein</fullName>
    </submittedName>
</protein>
<reference evidence="2" key="1">
    <citation type="journal article" date="2023" name="G3 (Bethesda)">
        <title>Genome assembly and association tests identify interacting loci associated with vigor, precocity, and sex in interspecific pistachio rootstocks.</title>
        <authorList>
            <person name="Palmer W."/>
            <person name="Jacygrad E."/>
            <person name="Sagayaradj S."/>
            <person name="Cavanaugh K."/>
            <person name="Han R."/>
            <person name="Bertier L."/>
            <person name="Beede B."/>
            <person name="Kafkas S."/>
            <person name="Golino D."/>
            <person name="Preece J."/>
            <person name="Michelmore R."/>
        </authorList>
    </citation>
    <scope>NUCLEOTIDE SEQUENCE [LARGE SCALE GENOMIC DNA]</scope>
</reference>
<keyword evidence="2" id="KW-1185">Reference proteome</keyword>
<comment type="caution">
    <text evidence="1">The sequence shown here is derived from an EMBL/GenBank/DDBJ whole genome shotgun (WGS) entry which is preliminary data.</text>
</comment>
<gene>
    <name evidence="1" type="ORF">Patl1_23237</name>
</gene>
<dbReference type="Proteomes" id="UP001164250">
    <property type="component" value="Chromosome 13"/>
</dbReference>
<evidence type="ECO:0000313" key="2">
    <source>
        <dbReference type="Proteomes" id="UP001164250"/>
    </source>
</evidence>
<sequence>MAQCSSEQRGLQPGDQIASNRLVFVYHHHGIYVGDDVVIHLLQPAKKSNSSSPCQKCGHTPSLHGGIIKTCLDCFLDGHSLYIINPIDCKPPDEIVKTATEFFQGIRTFDEYNFAFNNCQDFASFCKTGIKSSEERNKVVKTLLVGTKEVTKVSATMAGIGMVGLATASAMHFVVKRIVAKKVDGGLGLGYPNIKSISMLFDNMHNPKFEDCSTI</sequence>
<proteinExistence type="predicted"/>
<accession>A0ACC0ZZF3</accession>
<evidence type="ECO:0000313" key="1">
    <source>
        <dbReference type="EMBL" id="KAJ0080388.1"/>
    </source>
</evidence>
<organism evidence="1 2">
    <name type="scientific">Pistacia atlantica</name>
    <dbReference type="NCBI Taxonomy" id="434234"/>
    <lineage>
        <taxon>Eukaryota</taxon>
        <taxon>Viridiplantae</taxon>
        <taxon>Streptophyta</taxon>
        <taxon>Embryophyta</taxon>
        <taxon>Tracheophyta</taxon>
        <taxon>Spermatophyta</taxon>
        <taxon>Magnoliopsida</taxon>
        <taxon>eudicotyledons</taxon>
        <taxon>Gunneridae</taxon>
        <taxon>Pentapetalae</taxon>
        <taxon>rosids</taxon>
        <taxon>malvids</taxon>
        <taxon>Sapindales</taxon>
        <taxon>Anacardiaceae</taxon>
        <taxon>Pistacia</taxon>
    </lineage>
</organism>
<dbReference type="EMBL" id="CM047909">
    <property type="protein sequence ID" value="KAJ0080388.1"/>
    <property type="molecule type" value="Genomic_DNA"/>
</dbReference>